<comment type="similarity">
    <text evidence="2">Belongs to the COMM domain-containing protein 3 family.</text>
</comment>
<evidence type="ECO:0000256" key="2">
    <source>
        <dbReference type="ARBA" id="ARBA00093469"/>
    </source>
</evidence>
<dbReference type="Pfam" id="PF07258">
    <property type="entry name" value="COMM_domain"/>
    <property type="match status" value="1"/>
</dbReference>
<dbReference type="InterPro" id="IPR037355">
    <property type="entry name" value="COMMD3"/>
</dbReference>
<dbReference type="Proteomes" id="UP000719412">
    <property type="component" value="Unassembled WGS sequence"/>
</dbReference>
<gene>
    <name evidence="5" type="ORF">GEV33_012094</name>
</gene>
<dbReference type="PANTHER" id="PTHR31159:SF1">
    <property type="entry name" value="COMM DOMAIN-CONTAINING PROTEIN 3"/>
    <property type="match status" value="1"/>
</dbReference>
<evidence type="ECO:0000256" key="3">
    <source>
        <dbReference type="SAM" id="MobiDB-lite"/>
    </source>
</evidence>
<evidence type="ECO:0000256" key="1">
    <source>
        <dbReference type="ARBA" id="ARBA00016548"/>
    </source>
</evidence>
<dbReference type="PANTHER" id="PTHR31159">
    <property type="entry name" value="COMM DOMAIN-CONTAINING PROTEIN 3"/>
    <property type="match status" value="1"/>
</dbReference>
<sequence length="336" mass="36957">MKIGENLTKSLQLANNTTAVTDSVFKNLLENCFAVLTGSPEPHNVNTLYNSKPDLMKELYAALLSTSAEFVRTGQNGEQAAQFLSEQCGYSAAKTALYGGHYERSRAEIEASLVNIGNYLPHVTDVTWKIDYIIKSSFSDSSGGPLFRIGLQTEKYDSESDGKKIEFVTFTCDSQELQDLVYKLKDAVRHCQRIGIEASCAPSERADDVGTTEQILQNEGTERSLEVEEARQADTTQSDKNPVQEWFENLAKNTSSNAQNTMNAIKDWFSQISQNSNTQGSQNLPTMYMGSFQLLKMPMPQFSDVIKGMGNLATAAQAFNKLTGGLPQGLPLVPQG</sequence>
<reference evidence="5" key="2">
    <citation type="submission" date="2021-08" db="EMBL/GenBank/DDBJ databases">
        <authorList>
            <person name="Eriksson T."/>
        </authorList>
    </citation>
    <scope>NUCLEOTIDE SEQUENCE</scope>
    <source>
        <strain evidence="5">Stoneville</strain>
        <tissue evidence="5">Whole head</tissue>
    </source>
</reference>
<comment type="caution">
    <text evidence="5">The sequence shown here is derived from an EMBL/GenBank/DDBJ whole genome shotgun (WGS) entry which is preliminary data.</text>
</comment>
<keyword evidence="6" id="KW-1185">Reference proteome</keyword>
<evidence type="ECO:0000313" key="6">
    <source>
        <dbReference type="Proteomes" id="UP000719412"/>
    </source>
</evidence>
<dbReference type="CDD" id="cd04751">
    <property type="entry name" value="Commd3"/>
    <property type="match status" value="1"/>
</dbReference>
<evidence type="ECO:0000313" key="5">
    <source>
        <dbReference type="EMBL" id="KAH0810699.1"/>
    </source>
</evidence>
<evidence type="ECO:0000259" key="4">
    <source>
        <dbReference type="PROSITE" id="PS51269"/>
    </source>
</evidence>
<protein>
    <recommendedName>
        <fullName evidence="1">COMM domain-containing protein 3</fullName>
    </recommendedName>
</protein>
<dbReference type="GO" id="GO:0006814">
    <property type="term" value="P:sodium ion transport"/>
    <property type="evidence" value="ECO:0007669"/>
    <property type="project" value="InterPro"/>
</dbReference>
<accession>A0A8J6L3Y3</accession>
<feature type="domain" description="COMM" evidence="4">
    <location>
        <begin position="122"/>
        <end position="195"/>
    </location>
</feature>
<feature type="region of interest" description="Disordered" evidence="3">
    <location>
        <begin position="216"/>
        <end position="243"/>
    </location>
</feature>
<reference evidence="5" key="1">
    <citation type="journal article" date="2020" name="J Insects Food Feed">
        <title>The yellow mealworm (Tenebrio molitor) genome: a resource for the emerging insects as food and feed industry.</title>
        <authorList>
            <person name="Eriksson T."/>
            <person name="Andere A."/>
            <person name="Kelstrup H."/>
            <person name="Emery V."/>
            <person name="Picard C."/>
        </authorList>
    </citation>
    <scope>NUCLEOTIDE SEQUENCE</scope>
    <source>
        <strain evidence="5">Stoneville</strain>
        <tissue evidence="5">Whole head</tissue>
    </source>
</reference>
<feature type="compositionally biased region" description="Basic and acidic residues" evidence="3">
    <location>
        <begin position="220"/>
        <end position="232"/>
    </location>
</feature>
<organism evidence="5 6">
    <name type="scientific">Tenebrio molitor</name>
    <name type="common">Yellow mealworm beetle</name>
    <dbReference type="NCBI Taxonomy" id="7067"/>
    <lineage>
        <taxon>Eukaryota</taxon>
        <taxon>Metazoa</taxon>
        <taxon>Ecdysozoa</taxon>
        <taxon>Arthropoda</taxon>
        <taxon>Hexapoda</taxon>
        <taxon>Insecta</taxon>
        <taxon>Pterygota</taxon>
        <taxon>Neoptera</taxon>
        <taxon>Endopterygota</taxon>
        <taxon>Coleoptera</taxon>
        <taxon>Polyphaga</taxon>
        <taxon>Cucujiformia</taxon>
        <taxon>Tenebrionidae</taxon>
        <taxon>Tenebrio</taxon>
    </lineage>
</organism>
<proteinExistence type="inferred from homology"/>
<dbReference type="EMBL" id="JABDTM020027329">
    <property type="protein sequence ID" value="KAH0810699.1"/>
    <property type="molecule type" value="Genomic_DNA"/>
</dbReference>
<dbReference type="AlphaFoldDB" id="A0A8J6L3Y3"/>
<name>A0A8J6L3Y3_TENMO</name>
<dbReference type="PROSITE" id="PS51269">
    <property type="entry name" value="COMM"/>
    <property type="match status" value="1"/>
</dbReference>
<dbReference type="InterPro" id="IPR017920">
    <property type="entry name" value="COMM"/>
</dbReference>